<dbReference type="AlphaFoldDB" id="A0A6I3KUE7"/>
<proteinExistence type="predicted"/>
<feature type="domain" description="DUF7373" evidence="2">
    <location>
        <begin position="70"/>
        <end position="247"/>
    </location>
</feature>
<name>A0A6I3KUE7_9NOCA</name>
<feature type="signal peptide" evidence="1">
    <location>
        <begin position="1"/>
        <end position="31"/>
    </location>
</feature>
<feature type="domain" description="DUF7373" evidence="3">
    <location>
        <begin position="254"/>
        <end position="392"/>
    </location>
</feature>
<dbReference type="PROSITE" id="PS51257">
    <property type="entry name" value="PROKAR_LIPOPROTEIN"/>
    <property type="match status" value="1"/>
</dbReference>
<reference evidence="4 5" key="1">
    <citation type="submission" date="2019-11" db="EMBL/GenBank/DDBJ databases">
        <title>Nocardia sp. nov. CT2-14 isolated from soil.</title>
        <authorList>
            <person name="Kanchanasin P."/>
            <person name="Tanasupawat S."/>
            <person name="Yuki M."/>
            <person name="Kudo T."/>
        </authorList>
    </citation>
    <scope>NUCLEOTIDE SEQUENCE [LARGE SCALE GENOMIC DNA]</scope>
    <source>
        <strain evidence="4 5">CT2-14</strain>
    </source>
</reference>
<dbReference type="RefSeq" id="WP_154787485.1">
    <property type="nucleotide sequence ID" value="NZ_WMBB01000004.1"/>
</dbReference>
<protein>
    <submittedName>
        <fullName evidence="4">Uncharacterized protein</fullName>
    </submittedName>
</protein>
<comment type="caution">
    <text evidence="4">The sequence shown here is derived from an EMBL/GenBank/DDBJ whole genome shotgun (WGS) entry which is preliminary data.</text>
</comment>
<dbReference type="Proteomes" id="UP000432464">
    <property type="component" value="Unassembled WGS sequence"/>
</dbReference>
<dbReference type="Pfam" id="PF24088">
    <property type="entry name" value="DUF7373"/>
    <property type="match status" value="1"/>
</dbReference>
<feature type="chain" id="PRO_5026153700" evidence="1">
    <location>
        <begin position="32"/>
        <end position="396"/>
    </location>
</feature>
<keyword evidence="5" id="KW-1185">Reference proteome</keyword>
<organism evidence="4 5">
    <name type="scientific">Nocardia aurantiaca</name>
    <dbReference type="NCBI Taxonomy" id="2675850"/>
    <lineage>
        <taxon>Bacteria</taxon>
        <taxon>Bacillati</taxon>
        <taxon>Actinomycetota</taxon>
        <taxon>Actinomycetes</taxon>
        <taxon>Mycobacteriales</taxon>
        <taxon>Nocardiaceae</taxon>
        <taxon>Nocardia</taxon>
    </lineage>
</organism>
<evidence type="ECO:0000313" key="5">
    <source>
        <dbReference type="Proteomes" id="UP000432464"/>
    </source>
</evidence>
<accession>A0A6I3KUE7</accession>
<gene>
    <name evidence="4" type="ORF">GLP40_09460</name>
</gene>
<evidence type="ECO:0000313" key="4">
    <source>
        <dbReference type="EMBL" id="MTE13001.1"/>
    </source>
</evidence>
<dbReference type="InterPro" id="IPR055797">
    <property type="entry name" value="DUF7373"/>
</dbReference>
<dbReference type="EMBL" id="WMBB01000004">
    <property type="protein sequence ID" value="MTE13001.1"/>
    <property type="molecule type" value="Genomic_DNA"/>
</dbReference>
<dbReference type="Pfam" id="PF24092">
    <property type="entry name" value="DUF7373_C"/>
    <property type="match status" value="1"/>
</dbReference>
<dbReference type="InterPro" id="IPR056463">
    <property type="entry name" value="DUF7373_C"/>
</dbReference>
<sequence length="396" mass="42733">MTTARTRTRSALLALAVVLAAACGSTPHEPAAPTSKAAIVDASQLDPGNYPVVPRTITTKKPDITVGDLLQESIRMAEHIPLALEIDDRLVYSNAAHAVTADYTPMSIDNFNDKAPGLIAGWESGGRHRVDSSLGLNVDLTVLRFTKPEQAAAAGDFLVGLADPEYPDKGPLRIPGYPTAKAALTSLESVKAGYAQGDYLYWLHLEDDLTVPDGPGALLDMAKRVLDKAIDSMRDYQPTPLDQLAGIAADPDDLLGRTLPPGKGQIWAIEGLYGPHAALALDDRPAVSRRAFDEDGVDLVAHALSGVYRTRDSAAAQRLIGTFVDELSDRYKPVDAPPGLATARCLQLKDEKNAVAAKFMCYLPYERYVAEVYADQSQDLRQRLSAQYELLAYGHI</sequence>
<evidence type="ECO:0000256" key="1">
    <source>
        <dbReference type="SAM" id="SignalP"/>
    </source>
</evidence>
<keyword evidence="1" id="KW-0732">Signal</keyword>
<evidence type="ECO:0000259" key="3">
    <source>
        <dbReference type="Pfam" id="PF24092"/>
    </source>
</evidence>
<evidence type="ECO:0000259" key="2">
    <source>
        <dbReference type="Pfam" id="PF24088"/>
    </source>
</evidence>